<dbReference type="PANTHER" id="PTHR10362">
    <property type="entry name" value="HISTIDINE AMMONIA-LYASE"/>
    <property type="match status" value="1"/>
</dbReference>
<evidence type="ECO:0000313" key="2">
    <source>
        <dbReference type="EMBL" id="AGT16065.1"/>
    </source>
</evidence>
<evidence type="ECO:0000256" key="1">
    <source>
        <dbReference type="ARBA" id="ARBA00007238"/>
    </source>
</evidence>
<evidence type="ECO:0008006" key="3">
    <source>
        <dbReference type="Google" id="ProtNLM"/>
    </source>
</evidence>
<accession>A0A059Q050</accession>
<dbReference type="Gene3D" id="1.20.200.10">
    <property type="entry name" value="Fumarase/aspartase (Central domain)"/>
    <property type="match status" value="1"/>
</dbReference>
<dbReference type="InterPro" id="IPR001106">
    <property type="entry name" value="Aromatic_Lyase"/>
</dbReference>
<gene>
    <name evidence="2" type="ORF">SHCRBa_185_O22_F_30</name>
</gene>
<dbReference type="Pfam" id="PF00221">
    <property type="entry name" value="Lyase_aromatic"/>
    <property type="match status" value="2"/>
</dbReference>
<dbReference type="InterPro" id="IPR008948">
    <property type="entry name" value="L-Aspartase-like"/>
</dbReference>
<dbReference type="InterPro" id="IPR024083">
    <property type="entry name" value="Fumarase/histidase_N"/>
</dbReference>
<proteinExistence type="inferred from homology"/>
<dbReference type="EMBL" id="KF184859">
    <property type="protein sequence ID" value="AGT16065.1"/>
    <property type="molecule type" value="Genomic_DNA"/>
</dbReference>
<dbReference type="GO" id="GO:0003824">
    <property type="term" value="F:catalytic activity"/>
    <property type="evidence" value="ECO:0007669"/>
    <property type="project" value="InterPro"/>
</dbReference>
<sequence length="272" mass="28804">MQKMRSVLVEHAAGVAGVHAAFHGALGCCRIHSVRTITASGDLVPLSYIAGLVTGRANSKAVAPDGRKVDAAEAFKIAGIQHGFFELQPMEGLAMVNGTAVGSGLASIVLFEANVLAVLAEVMSAVFCEPKQDRYALIGLSMDNTTLAIAAIGKLMFAQFSELVNDFYNNGLPSNLSGGRNPSLDYGFKGAEIAMASYCSELQFLAALCSWHSSRTSARSSSARPPALCTARRASCWSSRRRDGWKWRAGHGRVFGVLSGYQSYPESTGSSS</sequence>
<dbReference type="Gene3D" id="1.10.275.10">
    <property type="entry name" value="Fumarase/aspartase (N-terminal domain)"/>
    <property type="match status" value="1"/>
</dbReference>
<organism evidence="2">
    <name type="scientific">Saccharum hybrid cultivar R570</name>
    <dbReference type="NCBI Taxonomy" id="131158"/>
    <lineage>
        <taxon>Eukaryota</taxon>
        <taxon>Viridiplantae</taxon>
        <taxon>Streptophyta</taxon>
        <taxon>Embryophyta</taxon>
        <taxon>Tracheophyta</taxon>
        <taxon>Spermatophyta</taxon>
        <taxon>Magnoliopsida</taxon>
        <taxon>Liliopsida</taxon>
        <taxon>Poales</taxon>
        <taxon>Poaceae</taxon>
        <taxon>PACMAD clade</taxon>
        <taxon>Panicoideae</taxon>
        <taxon>Andropogonodae</taxon>
        <taxon>Andropogoneae</taxon>
        <taxon>Saccharinae</taxon>
        <taxon>Saccharum</taxon>
        <taxon>Saccharum officinarum species complex</taxon>
    </lineage>
</organism>
<comment type="similarity">
    <text evidence="1">Belongs to the PAL/histidase family.</text>
</comment>
<name>A0A059Q050_9POAL</name>
<protein>
    <recommendedName>
        <fullName evidence="3">Phenylalanine ammonia-lyase</fullName>
    </recommendedName>
</protein>
<dbReference type="AlphaFoldDB" id="A0A059Q050"/>
<dbReference type="PROSITE" id="PS51257">
    <property type="entry name" value="PROKAR_LIPOPROTEIN"/>
    <property type="match status" value="1"/>
</dbReference>
<reference evidence="2" key="1">
    <citation type="submission" date="2013-05" db="EMBL/GenBank/DDBJ databases">
        <title>Building the sugarcane genome for biotechnology and identifying evolutionary trends.</title>
        <authorList>
            <person name="De Setta N."/>
            <person name="Monteiro-Vitorello C.B."/>
            <person name="Metcalfe C.J."/>
            <person name="Cruz G.M.Q."/>
            <person name="Del Bem L.E."/>
            <person name="Vicentini R."/>
            <person name="Nogueira F.T.S."/>
            <person name="Campos R.A."/>
            <person name="Nunes S.L."/>
            <person name="Turrini P.C.G."/>
            <person name="Vieira A.P."/>
            <person name="Cruz E.A.O."/>
            <person name="Correa T.C.S."/>
            <person name="Hotta C.T."/>
            <person name="de Mello-Varani A."/>
            <person name="Vautrin S."/>
            <person name="Trindade A.S."/>
            <person name="Vilela M.M."/>
            <person name="Horta C.L."/>
            <person name="Sato P.M."/>
            <person name="de Andrade R.F."/>
            <person name="Nishiyama M.Y."/>
            <person name="Cardoso-Silva C.B."/>
            <person name="Scortecci K.C."/>
            <person name="Garcia A.A.F."/>
            <person name="Carneiro M.S."/>
            <person name="Kim C."/>
            <person name="Paterson A.H."/>
            <person name="Berges H."/>
            <person name="D'Hont A."/>
            <person name="de-Souza A.P."/>
            <person name="Souza G.M."/>
            <person name="Vincentz M."/>
            <person name="Kitajima J.P."/>
            <person name="Van Sluys M.-A."/>
        </authorList>
    </citation>
    <scope>NUCLEOTIDE SEQUENCE</scope>
</reference>
<dbReference type="SUPFAM" id="SSF48557">
    <property type="entry name" value="L-aspartase-like"/>
    <property type="match status" value="1"/>
</dbReference>